<evidence type="ECO:0000313" key="1">
    <source>
        <dbReference type="EMBL" id="KAH7905310.1"/>
    </source>
</evidence>
<protein>
    <submittedName>
        <fullName evidence="1">Uncharacterized protein</fullName>
    </submittedName>
</protein>
<proteinExistence type="predicted"/>
<organism evidence="1 2">
    <name type="scientific">Hygrophoropsis aurantiaca</name>
    <dbReference type="NCBI Taxonomy" id="72124"/>
    <lineage>
        <taxon>Eukaryota</taxon>
        <taxon>Fungi</taxon>
        <taxon>Dikarya</taxon>
        <taxon>Basidiomycota</taxon>
        <taxon>Agaricomycotina</taxon>
        <taxon>Agaricomycetes</taxon>
        <taxon>Agaricomycetidae</taxon>
        <taxon>Boletales</taxon>
        <taxon>Coniophorineae</taxon>
        <taxon>Hygrophoropsidaceae</taxon>
        <taxon>Hygrophoropsis</taxon>
    </lineage>
</organism>
<comment type="caution">
    <text evidence="1">The sequence shown here is derived from an EMBL/GenBank/DDBJ whole genome shotgun (WGS) entry which is preliminary data.</text>
</comment>
<dbReference type="Proteomes" id="UP000790377">
    <property type="component" value="Unassembled WGS sequence"/>
</dbReference>
<name>A0ACB7ZW79_9AGAM</name>
<gene>
    <name evidence="1" type="ORF">BJ138DRAFT_1165034</name>
</gene>
<accession>A0ACB7ZW79</accession>
<evidence type="ECO:0000313" key="2">
    <source>
        <dbReference type="Proteomes" id="UP000790377"/>
    </source>
</evidence>
<keyword evidence="2" id="KW-1185">Reference proteome</keyword>
<dbReference type="EMBL" id="MU268220">
    <property type="protein sequence ID" value="KAH7905310.1"/>
    <property type="molecule type" value="Genomic_DNA"/>
</dbReference>
<reference evidence="1" key="1">
    <citation type="journal article" date="2021" name="New Phytol.">
        <title>Evolutionary innovations through gain and loss of genes in the ectomycorrhizal Boletales.</title>
        <authorList>
            <person name="Wu G."/>
            <person name="Miyauchi S."/>
            <person name="Morin E."/>
            <person name="Kuo A."/>
            <person name="Drula E."/>
            <person name="Varga T."/>
            <person name="Kohler A."/>
            <person name="Feng B."/>
            <person name="Cao Y."/>
            <person name="Lipzen A."/>
            <person name="Daum C."/>
            <person name="Hundley H."/>
            <person name="Pangilinan J."/>
            <person name="Johnson J."/>
            <person name="Barry K."/>
            <person name="LaButti K."/>
            <person name="Ng V."/>
            <person name="Ahrendt S."/>
            <person name="Min B."/>
            <person name="Choi I.G."/>
            <person name="Park H."/>
            <person name="Plett J.M."/>
            <person name="Magnuson J."/>
            <person name="Spatafora J.W."/>
            <person name="Nagy L.G."/>
            <person name="Henrissat B."/>
            <person name="Grigoriev I.V."/>
            <person name="Yang Z.L."/>
            <person name="Xu J."/>
            <person name="Martin F.M."/>
        </authorList>
    </citation>
    <scope>NUCLEOTIDE SEQUENCE</scope>
    <source>
        <strain evidence="1">ATCC 28755</strain>
    </source>
</reference>
<sequence length="591" mass="64933">MRVEEGFQLTPFTEGNAFTSDPALPGLLKRILPDRVLSEVLPDLVRLGGEAVTSVRATADRAAPPTLTQYNQWGHRIDRLETSEAWGQLKGIFFREGIPGIFYERKYGEFSRVYGFAKLHLLVGDSQVVGCPLSMTDGCARVIELLGTPEMKRDIFPRLTSRDPSFAFTSGQWMTERPGGSDVSLTETTAIPTKNAVDAMWPEYKLDGLKWFSSATDSNVSVALARTGDIKDGSRSLSLFLVPLRLPLIPDPNKPLPSPLTNGIFTHRLKNKVGTNIVPTAELSLQFTSAYLLGSQNQGVKNIIPVLNITRVHSALSSTAYLRKGLAIAVSYSRVRAIHNGTQLLQDNPLHVAQLASISLVYRAMTHLTFGTILLMGKLEVYTASVEEKHLFRIMTAVAKGFVAEKACAALEECMTTLGGMGYMEEVGIGRLIRDGLVEKIWEGTVTVLAMDVVRTAKDPATFIAFASWAKRIVDSCPTELKALLEKSLIALRRGIQQIQSVYGTTNMAPLVPRPAFLLLGYVSSSLFLLEHAVWSWRTNSTERDVDVEVFNRWVIEGGMSAAMDDVLRAIHGSTKERLVANSAITYGAKL</sequence>